<dbReference type="Proteomes" id="UP001596109">
    <property type="component" value="Unassembled WGS sequence"/>
</dbReference>
<reference evidence="2" key="1">
    <citation type="journal article" date="2019" name="Int. J. Syst. Evol. Microbiol.">
        <title>The Global Catalogue of Microorganisms (GCM) 10K type strain sequencing project: providing services to taxonomists for standard genome sequencing and annotation.</title>
        <authorList>
            <consortium name="The Broad Institute Genomics Platform"/>
            <consortium name="The Broad Institute Genome Sequencing Center for Infectious Disease"/>
            <person name="Wu L."/>
            <person name="Ma J."/>
        </authorList>
    </citation>
    <scope>NUCLEOTIDE SEQUENCE [LARGE SCALE GENOMIC DNA]</scope>
    <source>
        <strain evidence="2">CGMCC 4.1434</strain>
    </source>
</reference>
<evidence type="ECO:0008006" key="3">
    <source>
        <dbReference type="Google" id="ProtNLM"/>
    </source>
</evidence>
<proteinExistence type="predicted"/>
<name>A0ABW0TJF3_9BACL</name>
<sequence length="82" mass="9651">MQTKEMRLRRVQNLAHEIMDEMNRAKELRPCETLNLVIDNLSRAVGDITDPSGNYSLRYLEEKVENAHSLLFQNRKRGRIHS</sequence>
<organism evidence="1 2">
    <name type="scientific">Sporosarcina soli</name>
    <dbReference type="NCBI Taxonomy" id="334736"/>
    <lineage>
        <taxon>Bacteria</taxon>
        <taxon>Bacillati</taxon>
        <taxon>Bacillota</taxon>
        <taxon>Bacilli</taxon>
        <taxon>Bacillales</taxon>
        <taxon>Caryophanaceae</taxon>
        <taxon>Sporosarcina</taxon>
    </lineage>
</organism>
<gene>
    <name evidence="1" type="ORF">ACFPRA_11865</name>
</gene>
<keyword evidence="2" id="KW-1185">Reference proteome</keyword>
<evidence type="ECO:0000313" key="1">
    <source>
        <dbReference type="EMBL" id="MFC5589591.1"/>
    </source>
</evidence>
<accession>A0ABW0TJF3</accession>
<evidence type="ECO:0000313" key="2">
    <source>
        <dbReference type="Proteomes" id="UP001596109"/>
    </source>
</evidence>
<comment type="caution">
    <text evidence="1">The sequence shown here is derived from an EMBL/GenBank/DDBJ whole genome shotgun (WGS) entry which is preliminary data.</text>
</comment>
<dbReference type="EMBL" id="JBHSNO010000005">
    <property type="protein sequence ID" value="MFC5589591.1"/>
    <property type="molecule type" value="Genomic_DNA"/>
</dbReference>
<protein>
    <recommendedName>
        <fullName evidence="3">Group-specific protein</fullName>
    </recommendedName>
</protein>
<dbReference type="RefSeq" id="WP_381434502.1">
    <property type="nucleotide sequence ID" value="NZ_JBHSNO010000005.1"/>
</dbReference>